<evidence type="ECO:0000256" key="1">
    <source>
        <dbReference type="SAM" id="MobiDB-lite"/>
    </source>
</evidence>
<reference evidence="2" key="1">
    <citation type="journal article" date="2022" name="Front. Genet.">
        <title>Chromosome-Scale Assembly of the Dendrobium nobile Genome Provides Insights Into the Molecular Mechanism of the Biosynthesis of the Medicinal Active Ingredient of Dendrobium.</title>
        <authorList>
            <person name="Xu Q."/>
            <person name="Niu S.-C."/>
            <person name="Li K.-L."/>
            <person name="Zheng P.-J."/>
            <person name="Zhang X.-J."/>
            <person name="Jia Y."/>
            <person name="Liu Y."/>
            <person name="Niu Y.-X."/>
            <person name="Yu L.-H."/>
            <person name="Chen D.-F."/>
            <person name="Zhang G.-Q."/>
        </authorList>
    </citation>
    <scope>NUCLEOTIDE SEQUENCE</scope>
    <source>
        <tissue evidence="2">Leaf</tissue>
    </source>
</reference>
<dbReference type="AlphaFoldDB" id="A0A8T3ARB3"/>
<feature type="region of interest" description="Disordered" evidence="1">
    <location>
        <begin position="60"/>
        <end position="81"/>
    </location>
</feature>
<evidence type="ECO:0000313" key="3">
    <source>
        <dbReference type="Proteomes" id="UP000829196"/>
    </source>
</evidence>
<organism evidence="2 3">
    <name type="scientific">Dendrobium nobile</name>
    <name type="common">Orchid</name>
    <dbReference type="NCBI Taxonomy" id="94219"/>
    <lineage>
        <taxon>Eukaryota</taxon>
        <taxon>Viridiplantae</taxon>
        <taxon>Streptophyta</taxon>
        <taxon>Embryophyta</taxon>
        <taxon>Tracheophyta</taxon>
        <taxon>Spermatophyta</taxon>
        <taxon>Magnoliopsida</taxon>
        <taxon>Liliopsida</taxon>
        <taxon>Asparagales</taxon>
        <taxon>Orchidaceae</taxon>
        <taxon>Epidendroideae</taxon>
        <taxon>Malaxideae</taxon>
        <taxon>Dendrobiinae</taxon>
        <taxon>Dendrobium</taxon>
    </lineage>
</organism>
<name>A0A8T3ARB3_DENNO</name>
<keyword evidence="3" id="KW-1185">Reference proteome</keyword>
<dbReference type="Proteomes" id="UP000829196">
    <property type="component" value="Unassembled WGS sequence"/>
</dbReference>
<gene>
    <name evidence="2" type="ORF">KFK09_019452</name>
</gene>
<dbReference type="SMR" id="A0A8T3ARB3"/>
<dbReference type="EMBL" id="JAGYWB010000014">
    <property type="protein sequence ID" value="KAI0498564.1"/>
    <property type="molecule type" value="Genomic_DNA"/>
</dbReference>
<evidence type="ECO:0000313" key="2">
    <source>
        <dbReference type="EMBL" id="KAI0498564.1"/>
    </source>
</evidence>
<protein>
    <submittedName>
        <fullName evidence="2">Uncharacterized protein</fullName>
    </submittedName>
</protein>
<comment type="caution">
    <text evidence="2">The sequence shown here is derived from an EMBL/GenBank/DDBJ whole genome shotgun (WGS) entry which is preliminary data.</text>
</comment>
<proteinExistence type="predicted"/>
<dbReference type="OrthoDB" id="10419101at2759"/>
<sequence>MMSSLPEVKQSPMELDQRATELDQTAMELEVLLKAPVRGARALENVGMGKEMGMKPSLMAEEEGQDRQGSELAFAQRQWRR</sequence>
<accession>A0A8T3ARB3</accession>